<dbReference type="Proteomes" id="UP001056120">
    <property type="component" value="Linkage Group LG17"/>
</dbReference>
<reference evidence="2" key="1">
    <citation type="journal article" date="2022" name="Mol. Ecol. Resour.">
        <title>The genomes of chicory, endive, great burdock and yacon provide insights into Asteraceae palaeo-polyploidization history and plant inulin production.</title>
        <authorList>
            <person name="Fan W."/>
            <person name="Wang S."/>
            <person name="Wang H."/>
            <person name="Wang A."/>
            <person name="Jiang F."/>
            <person name="Liu H."/>
            <person name="Zhao H."/>
            <person name="Xu D."/>
            <person name="Zhang Y."/>
        </authorList>
    </citation>
    <scope>NUCLEOTIDE SEQUENCE [LARGE SCALE GENOMIC DNA]</scope>
    <source>
        <strain evidence="2">cv. Yunnan</strain>
    </source>
</reference>
<comment type="caution">
    <text evidence="1">The sequence shown here is derived from an EMBL/GenBank/DDBJ whole genome shotgun (WGS) entry which is preliminary data.</text>
</comment>
<dbReference type="EMBL" id="CM042034">
    <property type="protein sequence ID" value="KAI3762648.1"/>
    <property type="molecule type" value="Genomic_DNA"/>
</dbReference>
<accession>A0ACB9EVQ2</accession>
<sequence length="92" mass="10349">MHFSIHVCSSSNLRHHPFCAPHYSPRIQRPMLILPSQRILVSAAKEKKVTFLFHIQRMKTKTTSLPHSLAAEIGSFSGLLSIAGIRRCALSR</sequence>
<proteinExistence type="predicted"/>
<protein>
    <submittedName>
        <fullName evidence="1">Uncharacterized protein</fullName>
    </submittedName>
</protein>
<reference evidence="1 2" key="2">
    <citation type="journal article" date="2022" name="Mol. Ecol. Resour.">
        <title>The genomes of chicory, endive, great burdock and yacon provide insights into Asteraceae paleo-polyploidization history and plant inulin production.</title>
        <authorList>
            <person name="Fan W."/>
            <person name="Wang S."/>
            <person name="Wang H."/>
            <person name="Wang A."/>
            <person name="Jiang F."/>
            <person name="Liu H."/>
            <person name="Zhao H."/>
            <person name="Xu D."/>
            <person name="Zhang Y."/>
        </authorList>
    </citation>
    <scope>NUCLEOTIDE SEQUENCE [LARGE SCALE GENOMIC DNA]</scope>
    <source>
        <strain evidence="2">cv. Yunnan</strain>
        <tissue evidence="1">Leaves</tissue>
    </source>
</reference>
<keyword evidence="2" id="KW-1185">Reference proteome</keyword>
<evidence type="ECO:0000313" key="2">
    <source>
        <dbReference type="Proteomes" id="UP001056120"/>
    </source>
</evidence>
<evidence type="ECO:0000313" key="1">
    <source>
        <dbReference type="EMBL" id="KAI3762648.1"/>
    </source>
</evidence>
<gene>
    <name evidence="1" type="ORF">L1987_53087</name>
</gene>
<name>A0ACB9EVQ2_9ASTR</name>
<organism evidence="1 2">
    <name type="scientific">Smallanthus sonchifolius</name>
    <dbReference type="NCBI Taxonomy" id="185202"/>
    <lineage>
        <taxon>Eukaryota</taxon>
        <taxon>Viridiplantae</taxon>
        <taxon>Streptophyta</taxon>
        <taxon>Embryophyta</taxon>
        <taxon>Tracheophyta</taxon>
        <taxon>Spermatophyta</taxon>
        <taxon>Magnoliopsida</taxon>
        <taxon>eudicotyledons</taxon>
        <taxon>Gunneridae</taxon>
        <taxon>Pentapetalae</taxon>
        <taxon>asterids</taxon>
        <taxon>campanulids</taxon>
        <taxon>Asterales</taxon>
        <taxon>Asteraceae</taxon>
        <taxon>Asteroideae</taxon>
        <taxon>Heliantheae alliance</taxon>
        <taxon>Millerieae</taxon>
        <taxon>Smallanthus</taxon>
    </lineage>
</organism>